<dbReference type="RefSeq" id="WP_132248903.1">
    <property type="nucleotide sequence ID" value="NZ_SLZU01000042.1"/>
</dbReference>
<organism evidence="1 2">
    <name type="scientific">Primorskyibacter sedentarius</name>
    <dbReference type="NCBI Taxonomy" id="745311"/>
    <lineage>
        <taxon>Bacteria</taxon>
        <taxon>Pseudomonadati</taxon>
        <taxon>Pseudomonadota</taxon>
        <taxon>Alphaproteobacteria</taxon>
        <taxon>Rhodobacterales</taxon>
        <taxon>Roseobacteraceae</taxon>
        <taxon>Primorskyibacter</taxon>
    </lineage>
</organism>
<evidence type="ECO:0000313" key="2">
    <source>
        <dbReference type="Proteomes" id="UP000295696"/>
    </source>
</evidence>
<reference evidence="1 2" key="1">
    <citation type="submission" date="2019-03" db="EMBL/GenBank/DDBJ databases">
        <title>Genomic Encyclopedia of Type Strains, Phase IV (KMG-IV): sequencing the most valuable type-strain genomes for metagenomic binning, comparative biology and taxonomic classification.</title>
        <authorList>
            <person name="Goeker M."/>
        </authorList>
    </citation>
    <scope>NUCLEOTIDE SEQUENCE [LARGE SCALE GENOMIC DNA]</scope>
    <source>
        <strain evidence="1 2">DSM 104836</strain>
    </source>
</reference>
<dbReference type="EMBL" id="SLZU01000042">
    <property type="protein sequence ID" value="TCS51300.1"/>
    <property type="molecule type" value="Genomic_DNA"/>
</dbReference>
<sequence>MTRIVTGKFNTAAAAYNAYEDFVGTGFPDEKLFHAKDSTEVKVITSLEGEPEVREILGRHQPTEVYEHST</sequence>
<proteinExistence type="predicted"/>
<comment type="caution">
    <text evidence="1">The sequence shown here is derived from an EMBL/GenBank/DDBJ whole genome shotgun (WGS) entry which is preliminary data.</text>
</comment>
<keyword evidence="2" id="KW-1185">Reference proteome</keyword>
<gene>
    <name evidence="1" type="ORF">EDD52_1428</name>
</gene>
<dbReference type="AlphaFoldDB" id="A0A4R3IPT6"/>
<name>A0A4R3IPT6_9RHOB</name>
<dbReference type="OrthoDB" id="7871407at2"/>
<protein>
    <submittedName>
        <fullName evidence="1">Uncharacterized protein</fullName>
    </submittedName>
</protein>
<dbReference type="Proteomes" id="UP000295696">
    <property type="component" value="Unassembled WGS sequence"/>
</dbReference>
<accession>A0A4R3IPT6</accession>
<evidence type="ECO:0000313" key="1">
    <source>
        <dbReference type="EMBL" id="TCS51300.1"/>
    </source>
</evidence>